<dbReference type="GO" id="GO:0016477">
    <property type="term" value="P:cell migration"/>
    <property type="evidence" value="ECO:0007669"/>
    <property type="project" value="TreeGrafter"/>
</dbReference>
<reference evidence="7" key="1">
    <citation type="submission" date="2018-06" db="EMBL/GenBank/DDBJ databases">
        <title>Genome assembly of Danube salmon.</title>
        <authorList>
            <person name="Macqueen D.J."/>
            <person name="Gundappa M.K."/>
        </authorList>
    </citation>
    <scope>NUCLEOTIDE SEQUENCE [LARGE SCALE GENOMIC DNA]</scope>
</reference>
<evidence type="ECO:0000256" key="1">
    <source>
        <dbReference type="ARBA" id="ARBA00023449"/>
    </source>
</evidence>
<dbReference type="InterPro" id="IPR043592">
    <property type="entry name" value="FMNL_animal"/>
</dbReference>
<dbReference type="GeneTree" id="ENSGT00940000155515"/>
<feature type="domain" description="GBD/FH3" evidence="4">
    <location>
        <begin position="26"/>
        <end position="443"/>
    </location>
</feature>
<dbReference type="SUPFAM" id="SSF101447">
    <property type="entry name" value="Formin homology 2 domain (FH2 domain)"/>
    <property type="match status" value="1"/>
</dbReference>
<organism evidence="6 7">
    <name type="scientific">Hucho hucho</name>
    <name type="common">huchen</name>
    <dbReference type="NCBI Taxonomy" id="62062"/>
    <lineage>
        <taxon>Eukaryota</taxon>
        <taxon>Metazoa</taxon>
        <taxon>Chordata</taxon>
        <taxon>Craniata</taxon>
        <taxon>Vertebrata</taxon>
        <taxon>Euteleostomi</taxon>
        <taxon>Actinopterygii</taxon>
        <taxon>Neopterygii</taxon>
        <taxon>Teleostei</taxon>
        <taxon>Protacanthopterygii</taxon>
        <taxon>Salmoniformes</taxon>
        <taxon>Salmonidae</taxon>
        <taxon>Salmoninae</taxon>
        <taxon>Hucho</taxon>
    </lineage>
</organism>
<dbReference type="Pfam" id="PF06371">
    <property type="entry name" value="Drf_GBD"/>
    <property type="match status" value="2"/>
</dbReference>
<reference evidence="6" key="2">
    <citation type="submission" date="2025-08" db="UniProtKB">
        <authorList>
            <consortium name="Ensembl"/>
        </authorList>
    </citation>
    <scope>IDENTIFICATION</scope>
</reference>
<dbReference type="AlphaFoldDB" id="A0A4W5NWX7"/>
<dbReference type="GO" id="GO:0005829">
    <property type="term" value="C:cytosol"/>
    <property type="evidence" value="ECO:0007669"/>
    <property type="project" value="TreeGrafter"/>
</dbReference>
<dbReference type="InterPro" id="IPR042201">
    <property type="entry name" value="FH2_Formin_sf"/>
</dbReference>
<dbReference type="SUPFAM" id="SSF48371">
    <property type="entry name" value="ARM repeat"/>
    <property type="match status" value="1"/>
</dbReference>
<dbReference type="InterPro" id="IPR011989">
    <property type="entry name" value="ARM-like"/>
</dbReference>
<sequence>MLALQTTDRGYIISPRWHLPFWVNVSSLCTFYNCNVSLFLFQNSMNLPPDKARLLRQYDNEKKWELICDQERFQVKNPPHTYIQKLRGFLDPAVTRKKFRRRVQESTQVLRELEISLRTNHIGWVREFLNEENKGLDVLVEYLSFAQYAVTFDGDSVENNPEKSADKPWSRSIEDLHGGSNLPNTHITSTPYVTNSRLVCKKDDVHVCIMCLRAIMNYQYGFNMVMSHPHAVNEIALSLNNKNPRTKALVLELLAAVCLVRGGHEIILSAFDNFKEVCAETQRFERLMEHFKDMDNNIDFMVACMQFINIVVHSVEDMNFRVHLQYDFTKLCLDTYLDKLKHTESDKLSVQIQAYLDNVFDVGALLEDAETKSAALERVEELEENMSHMTEKLQDTENEAMSKIVELEKQLMTRNKELDSIREVYKDANSQVHTLRRMVKEKDEAIQRQCNLEKKIHELEKQGTMKIQKKGDGDISILPSPPAPGGPLVSAPLPPPPPPMAPPLPGCGSPTVIFNSGLAAVKIKKPIKTKFRLPVFNWVALKPNQINGTVFNEIDDERILEDLNVDEFEEMFKTKAQGQAIDLIMSKTKVIQKGPNKVALLDANRAKNMAITLRKVGKAPEEICKAIQLFDLRTLSVDYVECLMRFLPTESEVKIMRQYEKERKPVEALTDEDRFMMHFSKIERLMQKMTIMAFIGNFCESVQMLTPIILALGNYMNSSKRGAVYGFKLQSLDLLLDTKSTDRKMTLLHYIANVVKEKYHQVNLFYNELHYVEKAAAVSLENVLLDVKELQRGMDLTKREYSMHGHNTMLKDFITHNEGKLKKLQDDAKIALDAFDEAVKFFGENSKTTPPSVFFPVFVRFVKAYRVRLTFLSCTPLRLQQQEVIAELRKKQVKDTGSRHVYEGKDGAIEDIITGKQDRGANHHQKSRNPPSGISGKPGNLGKVQP</sequence>
<dbReference type="Pfam" id="PF06367">
    <property type="entry name" value="Drf_FH3"/>
    <property type="match status" value="1"/>
</dbReference>
<evidence type="ECO:0000313" key="7">
    <source>
        <dbReference type="Proteomes" id="UP000314982"/>
    </source>
</evidence>
<evidence type="ECO:0000256" key="2">
    <source>
        <dbReference type="SAM" id="Coils"/>
    </source>
</evidence>
<keyword evidence="7" id="KW-1185">Reference proteome</keyword>
<evidence type="ECO:0000259" key="4">
    <source>
        <dbReference type="PROSITE" id="PS51232"/>
    </source>
</evidence>
<dbReference type="InterPro" id="IPR016024">
    <property type="entry name" value="ARM-type_fold"/>
</dbReference>
<evidence type="ECO:0000259" key="5">
    <source>
        <dbReference type="PROSITE" id="PS51444"/>
    </source>
</evidence>
<accession>A0A4W5NWX7</accession>
<dbReference type="SMART" id="SM00498">
    <property type="entry name" value="FH2"/>
    <property type="match status" value="1"/>
</dbReference>
<evidence type="ECO:0000256" key="3">
    <source>
        <dbReference type="SAM" id="MobiDB-lite"/>
    </source>
</evidence>
<dbReference type="Ensembl" id="ENSHHUT00000055705.1">
    <property type="protein sequence ID" value="ENSHHUP00000053830.1"/>
    <property type="gene ID" value="ENSHHUG00000031728.1"/>
</dbReference>
<dbReference type="GO" id="GO:0008360">
    <property type="term" value="P:regulation of cell shape"/>
    <property type="evidence" value="ECO:0007669"/>
    <property type="project" value="TreeGrafter"/>
</dbReference>
<dbReference type="Gene3D" id="1.25.10.10">
    <property type="entry name" value="Leucine-rich Repeat Variant"/>
    <property type="match status" value="1"/>
</dbReference>
<reference evidence="6" key="3">
    <citation type="submission" date="2025-09" db="UniProtKB">
        <authorList>
            <consortium name="Ensembl"/>
        </authorList>
    </citation>
    <scope>IDENTIFICATION</scope>
</reference>
<dbReference type="PROSITE" id="PS51232">
    <property type="entry name" value="GBD_FH3"/>
    <property type="match status" value="1"/>
</dbReference>
<dbReference type="InterPro" id="IPR015425">
    <property type="entry name" value="FH2_Formin"/>
</dbReference>
<dbReference type="PANTHER" id="PTHR45857:SF5">
    <property type="entry name" value="FORMIN-LIKE PROTEIN 2"/>
    <property type="match status" value="1"/>
</dbReference>
<feature type="region of interest" description="Disordered" evidence="3">
    <location>
        <begin position="912"/>
        <end position="946"/>
    </location>
</feature>
<feature type="domain" description="FH2" evidence="5">
    <location>
        <begin position="523"/>
        <end position="891"/>
    </location>
</feature>
<keyword evidence="2" id="KW-0175">Coiled coil</keyword>
<name>A0A4W5NWX7_9TELE</name>
<dbReference type="PANTHER" id="PTHR45857">
    <property type="entry name" value="FORMIN-LIKE PROTEIN"/>
    <property type="match status" value="1"/>
</dbReference>
<protein>
    <submittedName>
        <fullName evidence="6">Formin like 2</fullName>
    </submittedName>
</protein>
<dbReference type="Proteomes" id="UP000314982">
    <property type="component" value="Unassembled WGS sequence"/>
</dbReference>
<dbReference type="SMART" id="SM01139">
    <property type="entry name" value="Drf_FH3"/>
    <property type="match status" value="1"/>
</dbReference>
<dbReference type="GO" id="GO:0030866">
    <property type="term" value="P:cortical actin cytoskeleton organization"/>
    <property type="evidence" value="ECO:0007669"/>
    <property type="project" value="TreeGrafter"/>
</dbReference>
<proteinExistence type="inferred from homology"/>
<feature type="coiled-coil region" evidence="2">
    <location>
        <begin position="365"/>
        <end position="424"/>
    </location>
</feature>
<dbReference type="InterPro" id="IPR010473">
    <property type="entry name" value="GTPase-bd"/>
</dbReference>
<dbReference type="SMART" id="SM01140">
    <property type="entry name" value="Drf_GBD"/>
    <property type="match status" value="1"/>
</dbReference>
<dbReference type="GO" id="GO:0031267">
    <property type="term" value="F:small GTPase binding"/>
    <property type="evidence" value="ECO:0007669"/>
    <property type="project" value="InterPro"/>
</dbReference>
<dbReference type="Pfam" id="PF02181">
    <property type="entry name" value="FH2"/>
    <property type="match status" value="2"/>
</dbReference>
<dbReference type="InterPro" id="IPR010472">
    <property type="entry name" value="FH3_dom"/>
</dbReference>
<dbReference type="GO" id="GO:0051015">
    <property type="term" value="F:actin filament binding"/>
    <property type="evidence" value="ECO:0007669"/>
    <property type="project" value="TreeGrafter"/>
</dbReference>
<comment type="similarity">
    <text evidence="1">Belongs to the formin homology family.</text>
</comment>
<dbReference type="PROSITE" id="PS51444">
    <property type="entry name" value="FH2"/>
    <property type="match status" value="1"/>
</dbReference>
<evidence type="ECO:0000313" key="6">
    <source>
        <dbReference type="Ensembl" id="ENSHHUP00000053830.1"/>
    </source>
</evidence>
<dbReference type="InterPro" id="IPR014768">
    <property type="entry name" value="GBD/FH3_dom"/>
</dbReference>
<dbReference type="Gene3D" id="1.20.58.2220">
    <property type="entry name" value="Formin, FH2 domain"/>
    <property type="match status" value="2"/>
</dbReference>